<evidence type="ECO:0000256" key="1">
    <source>
        <dbReference type="SAM" id="MobiDB-lite"/>
    </source>
</evidence>
<evidence type="ECO:0000313" key="4">
    <source>
        <dbReference type="Proteomes" id="UP001165342"/>
    </source>
</evidence>
<keyword evidence="4" id="KW-1185">Reference proteome</keyword>
<comment type="caution">
    <text evidence="3">The sequence shown here is derived from an EMBL/GenBank/DDBJ whole genome shotgun (WGS) entry which is preliminary data.</text>
</comment>
<evidence type="ECO:0008006" key="5">
    <source>
        <dbReference type="Google" id="ProtNLM"/>
    </source>
</evidence>
<gene>
    <name evidence="3" type="ORF">LZ538_10055</name>
</gene>
<evidence type="ECO:0000313" key="3">
    <source>
        <dbReference type="EMBL" id="MCL6730393.1"/>
    </source>
</evidence>
<accession>A0ABT0S440</accession>
<feature type="region of interest" description="Disordered" evidence="1">
    <location>
        <begin position="119"/>
        <end position="138"/>
    </location>
</feature>
<proteinExistence type="predicted"/>
<feature type="region of interest" description="Disordered" evidence="1">
    <location>
        <begin position="65"/>
        <end position="102"/>
    </location>
</feature>
<dbReference type="EMBL" id="JAMGBE010000003">
    <property type="protein sequence ID" value="MCL6730393.1"/>
    <property type="molecule type" value="Genomic_DNA"/>
</dbReference>
<dbReference type="Proteomes" id="UP001165342">
    <property type="component" value="Unassembled WGS sequence"/>
</dbReference>
<protein>
    <recommendedName>
        <fullName evidence="5">Energy transducer TonB</fullName>
    </recommendedName>
</protein>
<dbReference type="RefSeq" id="WP_249831879.1">
    <property type="nucleotide sequence ID" value="NZ_JAMGBE010000003.1"/>
</dbReference>
<keyword evidence="2" id="KW-0812">Transmembrane</keyword>
<feature type="transmembrane region" description="Helical" evidence="2">
    <location>
        <begin position="21"/>
        <end position="42"/>
    </location>
</feature>
<name>A0ABT0S440_9SPHN</name>
<feature type="compositionally biased region" description="Pro residues" evidence="1">
    <location>
        <begin position="93"/>
        <end position="102"/>
    </location>
</feature>
<sequence length="237" mass="25371">MSTYRLSAPYERPPLQRRASGLALALAVNGALILALLTLGVIPLPDQKPSNATIVDLIPESHSRKAEVAKASPGTDKPVPKPPKIVLPVKPTIAPPPPPTPKTQPWIEMSSADMAAGDIRNLPKASPGQGDSKEVGRGPHGEILYAAEWARHPTNAELGGYLPRNAPAGWGLIACRTAPQNRVEDCIELGQSPAGSHLASAVRQAAWQFRVRPPRKDGKAMIGEWVRIRIDYEQIGG</sequence>
<keyword evidence="2" id="KW-1133">Transmembrane helix</keyword>
<organism evidence="3 4">
    <name type="scientific">Sphingomonas hankyongi</name>
    <dbReference type="NCBI Taxonomy" id="2908209"/>
    <lineage>
        <taxon>Bacteria</taxon>
        <taxon>Pseudomonadati</taxon>
        <taxon>Pseudomonadota</taxon>
        <taxon>Alphaproteobacteria</taxon>
        <taxon>Sphingomonadales</taxon>
        <taxon>Sphingomonadaceae</taxon>
        <taxon>Sphingomonas</taxon>
    </lineage>
</organism>
<reference evidence="3" key="1">
    <citation type="submission" date="2022-05" db="EMBL/GenBank/DDBJ databases">
        <authorList>
            <person name="Jo J.-H."/>
            <person name="Im W.-T."/>
        </authorList>
    </citation>
    <scope>NUCLEOTIDE SEQUENCE</scope>
    <source>
        <strain evidence="3">SE220</strain>
    </source>
</reference>
<keyword evidence="2" id="KW-0472">Membrane</keyword>
<evidence type="ECO:0000256" key="2">
    <source>
        <dbReference type="SAM" id="Phobius"/>
    </source>
</evidence>